<keyword evidence="2" id="KW-1185">Reference proteome</keyword>
<keyword evidence="1" id="KW-0378">Hydrolase</keyword>
<keyword evidence="1" id="KW-0067">ATP-binding</keyword>
<sequence>MARPYHLPHICVATQKNFDILYSTPSYSNPQVILSSTIDIKFHYPIIGWYPSQKELLIRQRLSDDEVMHYLTSRMNDISNEKPFPHQPNE</sequence>
<protein>
    <submittedName>
        <fullName evidence="1">DEAD box RNA helicase</fullName>
    </submittedName>
</protein>
<name>A0A1R3K3E6_9ROSI</name>
<gene>
    <name evidence="1" type="ORF">COLO4_11749</name>
</gene>
<dbReference type="EMBL" id="AWUE01014740">
    <property type="protein sequence ID" value="OMP01591.1"/>
    <property type="molecule type" value="Genomic_DNA"/>
</dbReference>
<accession>A0A1R3K3E6</accession>
<proteinExistence type="predicted"/>
<reference evidence="2" key="1">
    <citation type="submission" date="2013-09" db="EMBL/GenBank/DDBJ databases">
        <title>Corchorus olitorius genome sequencing.</title>
        <authorList>
            <person name="Alam M."/>
            <person name="Haque M.S."/>
            <person name="Islam M.S."/>
            <person name="Emdad E.M."/>
            <person name="Islam M.M."/>
            <person name="Ahmed B."/>
            <person name="Halim A."/>
            <person name="Hossen Q.M.M."/>
            <person name="Hossain M.Z."/>
            <person name="Ahmed R."/>
            <person name="Khan M.M."/>
            <person name="Islam R."/>
            <person name="Rashid M.M."/>
            <person name="Khan S.A."/>
            <person name="Rahman M.S."/>
            <person name="Alam M."/>
            <person name="Yahiya A.S."/>
            <person name="Khan M.S."/>
            <person name="Azam M.S."/>
            <person name="Haque T."/>
            <person name="Lashkar M.Z.H."/>
            <person name="Akhand A.I."/>
            <person name="Morshed G."/>
            <person name="Roy S."/>
            <person name="Uddin K.S."/>
            <person name="Rabeya T."/>
            <person name="Hossain A.S."/>
            <person name="Chowdhury A."/>
            <person name="Snigdha A.R."/>
            <person name="Mortoza M.S."/>
            <person name="Matin S.A."/>
            <person name="Hoque S.M.E."/>
            <person name="Islam M.K."/>
            <person name="Roy D.K."/>
            <person name="Haider R."/>
            <person name="Moosa M.M."/>
            <person name="Elias S.M."/>
            <person name="Hasan A.M."/>
            <person name="Jahan S."/>
            <person name="Shafiuddin M."/>
            <person name="Mahmood N."/>
            <person name="Shommy N.S."/>
        </authorList>
    </citation>
    <scope>NUCLEOTIDE SEQUENCE [LARGE SCALE GENOMIC DNA]</scope>
    <source>
        <strain evidence="2">cv. O-4</strain>
    </source>
</reference>
<dbReference type="GO" id="GO:0004386">
    <property type="term" value="F:helicase activity"/>
    <property type="evidence" value="ECO:0007669"/>
    <property type="project" value="UniProtKB-KW"/>
</dbReference>
<comment type="caution">
    <text evidence="1">The sequence shown here is derived from an EMBL/GenBank/DDBJ whole genome shotgun (WGS) entry which is preliminary data.</text>
</comment>
<organism evidence="1 2">
    <name type="scientific">Corchorus olitorius</name>
    <dbReference type="NCBI Taxonomy" id="93759"/>
    <lineage>
        <taxon>Eukaryota</taxon>
        <taxon>Viridiplantae</taxon>
        <taxon>Streptophyta</taxon>
        <taxon>Embryophyta</taxon>
        <taxon>Tracheophyta</taxon>
        <taxon>Spermatophyta</taxon>
        <taxon>Magnoliopsida</taxon>
        <taxon>eudicotyledons</taxon>
        <taxon>Gunneridae</taxon>
        <taxon>Pentapetalae</taxon>
        <taxon>rosids</taxon>
        <taxon>malvids</taxon>
        <taxon>Malvales</taxon>
        <taxon>Malvaceae</taxon>
        <taxon>Grewioideae</taxon>
        <taxon>Apeibeae</taxon>
        <taxon>Corchorus</taxon>
    </lineage>
</organism>
<evidence type="ECO:0000313" key="1">
    <source>
        <dbReference type="EMBL" id="OMP01591.1"/>
    </source>
</evidence>
<evidence type="ECO:0000313" key="2">
    <source>
        <dbReference type="Proteomes" id="UP000187203"/>
    </source>
</evidence>
<dbReference type="AlphaFoldDB" id="A0A1R3K3E6"/>
<keyword evidence="1" id="KW-0547">Nucleotide-binding</keyword>
<dbReference type="Proteomes" id="UP000187203">
    <property type="component" value="Unassembled WGS sequence"/>
</dbReference>
<keyword evidence="1" id="KW-0347">Helicase</keyword>